<reference evidence="3" key="1">
    <citation type="submission" date="2016-11" db="EMBL/GenBank/DDBJ databases">
        <authorList>
            <person name="Varghese N."/>
            <person name="Submissions S."/>
        </authorList>
    </citation>
    <scope>NUCLEOTIDE SEQUENCE [LARGE SCALE GENOMIC DNA]</scope>
    <source>
        <strain evidence="3">CGMCC 1.7063</strain>
    </source>
</reference>
<dbReference type="EMBL" id="FQVA01000001">
    <property type="protein sequence ID" value="SHE61965.1"/>
    <property type="molecule type" value="Genomic_DNA"/>
</dbReference>
<keyword evidence="3" id="KW-1185">Reference proteome</keyword>
<proteinExistence type="predicted"/>
<gene>
    <name evidence="2" type="ORF">SAMN04487965_0284</name>
</gene>
<dbReference type="Proteomes" id="UP000184170">
    <property type="component" value="Unassembled WGS sequence"/>
</dbReference>
<feature type="signal peptide" evidence="1">
    <location>
        <begin position="1"/>
        <end position="25"/>
    </location>
</feature>
<evidence type="ECO:0000313" key="2">
    <source>
        <dbReference type="EMBL" id="SHE61965.1"/>
    </source>
</evidence>
<protein>
    <submittedName>
        <fullName evidence="2">Uncharacterized conserved protein</fullName>
    </submittedName>
</protein>
<organism evidence="2 3">
    <name type="scientific">Microbulbifer donghaiensis</name>
    <dbReference type="NCBI Taxonomy" id="494016"/>
    <lineage>
        <taxon>Bacteria</taxon>
        <taxon>Pseudomonadati</taxon>
        <taxon>Pseudomonadota</taxon>
        <taxon>Gammaproteobacteria</taxon>
        <taxon>Cellvibrionales</taxon>
        <taxon>Microbulbiferaceae</taxon>
        <taxon>Microbulbifer</taxon>
    </lineage>
</organism>
<dbReference type="Pfam" id="PF04214">
    <property type="entry name" value="DUF411"/>
    <property type="match status" value="1"/>
</dbReference>
<evidence type="ECO:0000256" key="1">
    <source>
        <dbReference type="SAM" id="SignalP"/>
    </source>
</evidence>
<name>A0A1M4UZ68_9GAMM</name>
<dbReference type="InterPro" id="IPR007332">
    <property type="entry name" value="DUF411"/>
</dbReference>
<dbReference type="AlphaFoldDB" id="A0A1M4UZ68"/>
<dbReference type="STRING" id="494016.SAMN04487965_0284"/>
<dbReference type="OrthoDB" id="14727at2"/>
<accession>A0A1M4UZ68</accession>
<feature type="chain" id="PRO_5012635156" evidence="1">
    <location>
        <begin position="26"/>
        <end position="164"/>
    </location>
</feature>
<evidence type="ECO:0000313" key="3">
    <source>
        <dbReference type="Proteomes" id="UP000184170"/>
    </source>
</evidence>
<keyword evidence="1" id="KW-0732">Signal</keyword>
<sequence length="164" mass="18264">MHRSVNLKLCLFALAASLNISLSYAAEPATGTADDALTVYKHRLCFCCKRWIEHLNANGLQAQVAYRGNMSKVKEQWGLPEGMTSCHTAVWHGKYVFEGHVPARLINKFLADPPEGSFGLTVPGMPDGSPGMYRGGEFEPYNVYLLLSGGDYRFYTRIEKPEDD</sequence>